<dbReference type="EMBL" id="JAJEQX010000005">
    <property type="protein sequence ID" value="MCC2253612.1"/>
    <property type="molecule type" value="Genomic_DNA"/>
</dbReference>
<dbReference type="Proteomes" id="UP001198151">
    <property type="component" value="Unassembled WGS sequence"/>
</dbReference>
<dbReference type="InterPro" id="IPR005322">
    <property type="entry name" value="Peptidase_C69"/>
</dbReference>
<evidence type="ECO:0000313" key="4">
    <source>
        <dbReference type="Proteomes" id="UP001198151"/>
    </source>
</evidence>
<evidence type="ECO:0000313" key="3">
    <source>
        <dbReference type="EMBL" id="MCC2253612.1"/>
    </source>
</evidence>
<comment type="similarity">
    <text evidence="1">Belongs to the peptidase C69 family.</text>
</comment>
<gene>
    <name evidence="3" type="ORF">LKD70_04025</name>
</gene>
<reference evidence="3 4" key="1">
    <citation type="submission" date="2021-10" db="EMBL/GenBank/DDBJ databases">
        <title>Anaerobic single-cell dispensing facilitates the cultivation of human gut bacteria.</title>
        <authorList>
            <person name="Afrizal A."/>
        </authorList>
    </citation>
    <scope>NUCLEOTIDE SEQUENCE [LARGE SCALE GENOMIC DNA]</scope>
    <source>
        <strain evidence="3 4">CLA-AA-H200</strain>
    </source>
</reference>
<feature type="coiled-coil region" evidence="2">
    <location>
        <begin position="385"/>
        <end position="443"/>
    </location>
</feature>
<evidence type="ECO:0000256" key="1">
    <source>
        <dbReference type="RuleBase" id="RU364089"/>
    </source>
</evidence>
<keyword evidence="1 3" id="KW-0378">Hydrolase</keyword>
<evidence type="ECO:0000256" key="2">
    <source>
        <dbReference type="SAM" id="Coils"/>
    </source>
</evidence>
<protein>
    <recommendedName>
        <fullName evidence="1">Dipeptidase</fullName>
        <ecNumber evidence="1">3.4.-.-</ecNumber>
    </recommendedName>
</protein>
<dbReference type="Pfam" id="PF03577">
    <property type="entry name" value="Peptidase_C69"/>
    <property type="match status" value="1"/>
</dbReference>
<accession>A0ABS8FWR2</accession>
<keyword evidence="1 3" id="KW-0224">Dipeptidase</keyword>
<keyword evidence="1" id="KW-0645">Protease</keyword>
<dbReference type="RefSeq" id="WP_227706757.1">
    <property type="nucleotide sequence ID" value="NZ_JAJEQX010000005.1"/>
</dbReference>
<dbReference type="PANTHER" id="PTHR12994:SF17">
    <property type="entry name" value="LD30995P"/>
    <property type="match status" value="1"/>
</dbReference>
<dbReference type="EC" id="3.4.-.-" evidence="1"/>
<dbReference type="PANTHER" id="PTHR12994">
    <property type="entry name" value="SECERNIN"/>
    <property type="match status" value="1"/>
</dbReference>
<comment type="caution">
    <text evidence="3">The sequence shown here is derived from an EMBL/GenBank/DDBJ whole genome shotgun (WGS) entry which is preliminary data.</text>
</comment>
<keyword evidence="2" id="KW-0175">Coiled coil</keyword>
<keyword evidence="4" id="KW-1185">Reference proteome</keyword>
<name>A0ABS8FWR2_9FIRM</name>
<dbReference type="GO" id="GO:0016805">
    <property type="term" value="F:dipeptidase activity"/>
    <property type="evidence" value="ECO:0007669"/>
    <property type="project" value="UniProtKB-KW"/>
</dbReference>
<sequence length="465" mass="53325">MNYSPSCDTLAIPGEYTLSGNNILAKNSDREVTESQQLVFIPAGDHREDEKEQCTYIKIKQVPHTYAVIGSKPWWIWGFEMGINEWGVSIGNEAEWANVQVKDEDALLGMDLVRLGLQRSRTAFEALKVITDLLETYGQGGSCKYGTSRSESSYHNTFVIADPEEIYLLETVREHWVYKKIDDVAAVSNIYTIGRDYDGLSKDIEMFAQSKGLQNPDQTFDFAKSFMLLNYHFMGGFYRTRWAGKMLREKKGSLDAENVLDILRGHYEGTFIENNWSAVGGCVPCVCMHGSAPTFTQTAASMVVEYHRTPYKELLFTYWGSLCPPCCSFIIPFYNTGYIPEIVGRGKNYYEEDSLWWKINRMVSDIESNYERYHLMLDEVRPSVERRFREMAAEAEKEAEDLLRAGRNDEACGLLNGLTDKCLDEVTDLVNKLTKKIEEDMKQYSGEIYRASYLSSYRKKVKYPD</sequence>
<comment type="catalytic activity">
    <reaction evidence="1">
        <text>an L-aminoacyl-L-amino acid + H2O = 2 an L-alpha-amino acid</text>
        <dbReference type="Rhea" id="RHEA:48940"/>
        <dbReference type="ChEBI" id="CHEBI:15377"/>
        <dbReference type="ChEBI" id="CHEBI:59869"/>
        <dbReference type="ChEBI" id="CHEBI:77460"/>
    </reaction>
</comment>
<proteinExistence type="inferred from homology"/>
<organism evidence="3 4">
    <name type="scientific">Ruminococcus turbiniformis</name>
    <dbReference type="NCBI Taxonomy" id="2881258"/>
    <lineage>
        <taxon>Bacteria</taxon>
        <taxon>Bacillati</taxon>
        <taxon>Bacillota</taxon>
        <taxon>Clostridia</taxon>
        <taxon>Eubacteriales</taxon>
        <taxon>Oscillospiraceae</taxon>
        <taxon>Ruminococcus</taxon>
    </lineage>
</organism>
<dbReference type="Gene3D" id="3.60.60.10">
    <property type="entry name" value="Penicillin V Acylase, Chain A"/>
    <property type="match status" value="1"/>
</dbReference>